<reference evidence="1 2" key="2">
    <citation type="journal article" date="2022" name="Mol. Ecol. Resour.">
        <title>The genomes of chicory, endive, great burdock and yacon provide insights into Asteraceae paleo-polyploidization history and plant inulin production.</title>
        <authorList>
            <person name="Fan W."/>
            <person name="Wang S."/>
            <person name="Wang H."/>
            <person name="Wang A."/>
            <person name="Jiang F."/>
            <person name="Liu H."/>
            <person name="Zhao H."/>
            <person name="Xu D."/>
            <person name="Zhang Y."/>
        </authorList>
    </citation>
    <scope>NUCLEOTIDE SEQUENCE [LARGE SCALE GENOMIC DNA]</scope>
    <source>
        <strain evidence="2">cv. Punajuju</strain>
        <tissue evidence="1">Leaves</tissue>
    </source>
</reference>
<dbReference type="EMBL" id="CM042011">
    <property type="protein sequence ID" value="KAI3766922.1"/>
    <property type="molecule type" value="Genomic_DNA"/>
</dbReference>
<dbReference type="Proteomes" id="UP001055811">
    <property type="component" value="Linkage Group LG03"/>
</dbReference>
<sequence length="126" mass="14686">MSLRFMTLMRMFLYNDFLRLLCPVNLRFSRFSIYTRFCWAENPFDLCNWTSNHLREYDGGQFFLSFIQWTDCHLAGPLGLPTILIHKEADAECGLLSEDFCRPRESDYEGDANVAIVTSSPVLARK</sequence>
<evidence type="ECO:0000313" key="2">
    <source>
        <dbReference type="Proteomes" id="UP001055811"/>
    </source>
</evidence>
<reference evidence="2" key="1">
    <citation type="journal article" date="2022" name="Mol. Ecol. Resour.">
        <title>The genomes of chicory, endive, great burdock and yacon provide insights into Asteraceae palaeo-polyploidization history and plant inulin production.</title>
        <authorList>
            <person name="Fan W."/>
            <person name="Wang S."/>
            <person name="Wang H."/>
            <person name="Wang A."/>
            <person name="Jiang F."/>
            <person name="Liu H."/>
            <person name="Zhao H."/>
            <person name="Xu D."/>
            <person name="Zhang Y."/>
        </authorList>
    </citation>
    <scope>NUCLEOTIDE SEQUENCE [LARGE SCALE GENOMIC DNA]</scope>
    <source>
        <strain evidence="2">cv. Punajuju</strain>
    </source>
</reference>
<gene>
    <name evidence="1" type="ORF">L2E82_17001</name>
</gene>
<proteinExistence type="predicted"/>
<comment type="caution">
    <text evidence="1">The sequence shown here is derived from an EMBL/GenBank/DDBJ whole genome shotgun (WGS) entry which is preliminary data.</text>
</comment>
<accession>A0ACB9F736</accession>
<protein>
    <submittedName>
        <fullName evidence="1">Uncharacterized protein</fullName>
    </submittedName>
</protein>
<evidence type="ECO:0000313" key="1">
    <source>
        <dbReference type="EMBL" id="KAI3766922.1"/>
    </source>
</evidence>
<organism evidence="1 2">
    <name type="scientific">Cichorium intybus</name>
    <name type="common">Chicory</name>
    <dbReference type="NCBI Taxonomy" id="13427"/>
    <lineage>
        <taxon>Eukaryota</taxon>
        <taxon>Viridiplantae</taxon>
        <taxon>Streptophyta</taxon>
        <taxon>Embryophyta</taxon>
        <taxon>Tracheophyta</taxon>
        <taxon>Spermatophyta</taxon>
        <taxon>Magnoliopsida</taxon>
        <taxon>eudicotyledons</taxon>
        <taxon>Gunneridae</taxon>
        <taxon>Pentapetalae</taxon>
        <taxon>asterids</taxon>
        <taxon>campanulids</taxon>
        <taxon>Asterales</taxon>
        <taxon>Asteraceae</taxon>
        <taxon>Cichorioideae</taxon>
        <taxon>Cichorieae</taxon>
        <taxon>Cichoriinae</taxon>
        <taxon>Cichorium</taxon>
    </lineage>
</organism>
<keyword evidence="2" id="KW-1185">Reference proteome</keyword>
<name>A0ACB9F736_CICIN</name>